<feature type="transmembrane region" description="Helical" evidence="1">
    <location>
        <begin position="181"/>
        <end position="203"/>
    </location>
</feature>
<dbReference type="AlphaFoldDB" id="A0A8S9UX39"/>
<reference evidence="2" key="1">
    <citation type="submission" date="2020-03" db="EMBL/GenBank/DDBJ databases">
        <title>Hybrid Assembly of Korean Phytophthora infestans isolates.</title>
        <authorList>
            <person name="Prokchorchik M."/>
            <person name="Lee Y."/>
            <person name="Seo J."/>
            <person name="Cho J.-H."/>
            <person name="Park Y.-E."/>
            <person name="Jang D.-C."/>
            <person name="Im J.-S."/>
            <person name="Choi J.-G."/>
            <person name="Park H.-J."/>
            <person name="Lee G.-B."/>
            <person name="Lee Y.-G."/>
            <person name="Hong S.-Y."/>
            <person name="Cho K."/>
            <person name="Sohn K.H."/>
        </authorList>
    </citation>
    <scope>NUCLEOTIDE SEQUENCE</scope>
    <source>
        <strain evidence="2">KR_2_A2</strain>
    </source>
</reference>
<evidence type="ECO:0000256" key="1">
    <source>
        <dbReference type="SAM" id="Phobius"/>
    </source>
</evidence>
<name>A0A8S9UX39_PHYIN</name>
<feature type="transmembrane region" description="Helical" evidence="1">
    <location>
        <begin position="43"/>
        <end position="62"/>
    </location>
</feature>
<evidence type="ECO:0008006" key="4">
    <source>
        <dbReference type="Google" id="ProtNLM"/>
    </source>
</evidence>
<evidence type="ECO:0000313" key="2">
    <source>
        <dbReference type="EMBL" id="KAF4142688.1"/>
    </source>
</evidence>
<keyword evidence="1" id="KW-0472">Membrane</keyword>
<keyword evidence="1" id="KW-1133">Transmembrane helix</keyword>
<accession>A0A8S9UX39</accession>
<organism evidence="2 3">
    <name type="scientific">Phytophthora infestans</name>
    <name type="common">Potato late blight agent</name>
    <name type="synonym">Botrytis infestans</name>
    <dbReference type="NCBI Taxonomy" id="4787"/>
    <lineage>
        <taxon>Eukaryota</taxon>
        <taxon>Sar</taxon>
        <taxon>Stramenopiles</taxon>
        <taxon>Oomycota</taxon>
        <taxon>Peronosporomycetes</taxon>
        <taxon>Peronosporales</taxon>
        <taxon>Peronosporaceae</taxon>
        <taxon>Phytophthora</taxon>
    </lineage>
</organism>
<feature type="transmembrane region" description="Helical" evidence="1">
    <location>
        <begin position="82"/>
        <end position="104"/>
    </location>
</feature>
<evidence type="ECO:0000313" key="3">
    <source>
        <dbReference type="Proteomes" id="UP000704712"/>
    </source>
</evidence>
<keyword evidence="1" id="KW-0812">Transmembrane</keyword>
<proteinExistence type="predicted"/>
<sequence length="575" mass="64832">MVLDDFWSKILRAWQALQLTHYGGKYFIERTLALSEFARTTSLIRVALLILTPPLITISIVICQESIPLQDPTTGWKANYGFWPRVWIIGFVLGSVKADLVGPWLDVPALSSRQKLVYCVCVSTALLVVGMATSELWVFPVPFFLLSLLISMSWLFLLLLCAVVGTRAFRRILSKRDELRQLYYVSNLLGIMILGYPAFQILFNKVNHTVYEVPVLLLLPIFKIITKRLFALAALKKWDMVPEQVIFTVDFFDALYLVTCMPSLSAVSFGIILAVDIAQTAIDLFELFHRTQHIPARLHRAARIRDNVDSFSLLAFARLICFNSKILQNQEIQVRSCIPHQLSHQERTVLAQLERCSAACPPTNLVHHSLNRISTSPQRLVAIPDHGRSAVAVHPHPTVSVAPKKTQGDDLVNGDKESSELNSWIVDGSDALQEALEVLFTAECLILTEYLEIVVPVLYGTFLFAMTHLPGAQYHTEMASVTRENVANTVSSVLIYAALELLSFIALAFVMKRNCGIDAYYQLAFVLRTQMPFVLSKLILWMMFTLTFRVTHFGADLSFRFDWIAKNCKEGACNN</sequence>
<protein>
    <recommendedName>
        <fullName evidence="4">Transmembrane protein</fullName>
    </recommendedName>
</protein>
<feature type="transmembrane region" description="Helical" evidence="1">
    <location>
        <begin position="143"/>
        <end position="169"/>
    </location>
</feature>
<gene>
    <name evidence="2" type="ORF">GN958_ATG08152</name>
</gene>
<feature type="transmembrane region" description="Helical" evidence="1">
    <location>
        <begin position="255"/>
        <end position="275"/>
    </location>
</feature>
<feature type="transmembrane region" description="Helical" evidence="1">
    <location>
        <begin position="116"/>
        <end position="137"/>
    </location>
</feature>
<comment type="caution">
    <text evidence="2">The sequence shown here is derived from an EMBL/GenBank/DDBJ whole genome shotgun (WGS) entry which is preliminary data.</text>
</comment>
<feature type="transmembrane region" description="Helical" evidence="1">
    <location>
        <begin position="523"/>
        <end position="544"/>
    </location>
</feature>
<feature type="transmembrane region" description="Helical" evidence="1">
    <location>
        <begin position="493"/>
        <end position="511"/>
    </location>
</feature>
<dbReference type="EMBL" id="JAACNO010001161">
    <property type="protein sequence ID" value="KAF4142688.1"/>
    <property type="molecule type" value="Genomic_DNA"/>
</dbReference>
<dbReference type="Proteomes" id="UP000704712">
    <property type="component" value="Unassembled WGS sequence"/>
</dbReference>